<feature type="compositionally biased region" description="Basic and acidic residues" evidence="1">
    <location>
        <begin position="294"/>
        <end position="304"/>
    </location>
</feature>
<evidence type="ECO:0000256" key="2">
    <source>
        <dbReference type="SAM" id="SignalP"/>
    </source>
</evidence>
<proteinExistence type="predicted"/>
<keyword evidence="2" id="KW-0732">Signal</keyword>
<dbReference type="Proteomes" id="UP000509418">
    <property type="component" value="Chromosome"/>
</dbReference>
<keyword evidence="4" id="KW-1185">Reference proteome</keyword>
<feature type="chain" id="PRO_5028888857" description="Lipoprotein" evidence="2">
    <location>
        <begin position="25"/>
        <end position="312"/>
    </location>
</feature>
<dbReference type="AlphaFoldDB" id="A0A7H8TMM2"/>
<evidence type="ECO:0000313" key="4">
    <source>
        <dbReference type="Proteomes" id="UP000509418"/>
    </source>
</evidence>
<name>A0A7H8TMM2_STRCX</name>
<protein>
    <recommendedName>
        <fullName evidence="5">Lipoprotein</fullName>
    </recommendedName>
</protein>
<organism evidence="3 4">
    <name type="scientific">Streptomyces chartreusis</name>
    <dbReference type="NCBI Taxonomy" id="1969"/>
    <lineage>
        <taxon>Bacteria</taxon>
        <taxon>Bacillati</taxon>
        <taxon>Actinomycetota</taxon>
        <taxon>Actinomycetes</taxon>
        <taxon>Kitasatosporales</taxon>
        <taxon>Streptomycetaceae</taxon>
        <taxon>Streptomyces</taxon>
    </lineage>
</organism>
<evidence type="ECO:0008006" key="5">
    <source>
        <dbReference type="Google" id="ProtNLM"/>
    </source>
</evidence>
<reference evidence="3 4" key="1">
    <citation type="submission" date="2020-06" db="EMBL/GenBank/DDBJ databases">
        <title>Genome mining for natural products.</title>
        <authorList>
            <person name="Zhang B."/>
            <person name="Shi J."/>
            <person name="Ge H."/>
        </authorList>
    </citation>
    <scope>NUCLEOTIDE SEQUENCE [LARGE SCALE GENOMIC DNA]</scope>
    <source>
        <strain evidence="3 4">NA02069</strain>
    </source>
</reference>
<dbReference type="RefSeq" id="WP_176578738.1">
    <property type="nucleotide sequence ID" value="NZ_CBDRGH010000010.1"/>
</dbReference>
<feature type="region of interest" description="Disordered" evidence="1">
    <location>
        <begin position="288"/>
        <end position="312"/>
    </location>
</feature>
<evidence type="ECO:0000313" key="3">
    <source>
        <dbReference type="EMBL" id="QKZ24182.1"/>
    </source>
</evidence>
<accession>A0A7H8TMM2</accession>
<feature type="compositionally biased region" description="Low complexity" evidence="1">
    <location>
        <begin position="37"/>
        <end position="74"/>
    </location>
</feature>
<sequence>MTEWRPVVAAVAGTLLLAGCTSGADGGSAGEGKKGSARSGTSGSDGAGSSASADGTDTTTPADGADPSSSAAAVAEDEPYTMAEELAPRTRSEAVAFVRGLTPRADNFGSGFRKAQPYESDPGEWAVLDEDCVWQRQPLPDTALASLTRRFELPAGEGKGPVQVSMTVTVHKDTTAARRDMAVSLEEALRCPNQRLNATEQVRGLYSRADPFSEARNGVTDDDLIESGELLVDGIKGALPFDWFKYRLGPVTVAATDRIGAGHTDEEASRIASQVAQGVAYTAAEIDSIGGNTARDDAEGKDGSDDAEARDE</sequence>
<gene>
    <name evidence="3" type="ORF">HUT05_46675</name>
</gene>
<feature type="region of interest" description="Disordered" evidence="1">
    <location>
        <begin position="23"/>
        <end position="88"/>
    </location>
</feature>
<evidence type="ECO:0000256" key="1">
    <source>
        <dbReference type="SAM" id="MobiDB-lite"/>
    </source>
</evidence>
<dbReference type="PROSITE" id="PS51257">
    <property type="entry name" value="PROKAR_LIPOPROTEIN"/>
    <property type="match status" value="1"/>
</dbReference>
<dbReference type="EMBL" id="CP056041">
    <property type="protein sequence ID" value="QKZ24182.1"/>
    <property type="molecule type" value="Genomic_DNA"/>
</dbReference>
<feature type="signal peptide" evidence="2">
    <location>
        <begin position="1"/>
        <end position="24"/>
    </location>
</feature>